<dbReference type="GO" id="GO:0016874">
    <property type="term" value="F:ligase activity"/>
    <property type="evidence" value="ECO:0007669"/>
    <property type="project" value="UniProtKB-KW"/>
</dbReference>
<dbReference type="Proteomes" id="UP000076400">
    <property type="component" value="Unassembled WGS sequence"/>
</dbReference>
<dbReference type="GO" id="GO:0005524">
    <property type="term" value="F:ATP binding"/>
    <property type="evidence" value="ECO:0007669"/>
    <property type="project" value="UniProtKB-KW"/>
</dbReference>
<dbReference type="SUPFAM" id="SSF52440">
    <property type="entry name" value="PreATP-grasp domain"/>
    <property type="match status" value="1"/>
</dbReference>
<organism evidence="7 8">
    <name type="scientific">Oceanibaculum pacificum</name>
    <dbReference type="NCBI Taxonomy" id="580166"/>
    <lineage>
        <taxon>Bacteria</taxon>
        <taxon>Pseudomonadati</taxon>
        <taxon>Pseudomonadota</taxon>
        <taxon>Alphaproteobacteria</taxon>
        <taxon>Rhodospirillales</taxon>
        <taxon>Oceanibaculaceae</taxon>
        <taxon>Oceanibaculum</taxon>
    </lineage>
</organism>
<evidence type="ECO:0000256" key="4">
    <source>
        <dbReference type="ARBA" id="ARBA00022840"/>
    </source>
</evidence>
<sequence>MRRVDLPERPDWRARCEQIGFDWHTMYGAAYWTESYAYALSEAEIDRLDDATAELYGLCMRAVDVACDTPGLLDKLQIPAALHDLVRQSWREGDKDLYGRFDLRFEADQIKLYEFNADTPTGLYESSVVQWLWLEEQRQAGLLPAASDQFNSLHERLCDALPVLAGNKTLYMASAHAAREDEGTVDYLIDCAQQAGIRTVKLDAADIGVCAENWLRDARDGQLIQRLFKLIPWETMARSTMAPTLLNSGRFLIEPAWKMILSNKGLLPLLWELFPGHELLLAASWERPAGDAAAYVEKPIFSREGQNIRIYSTDGALIQDTGGEYGAERTIFQEYAPPPKFETGYVVIGSWIVAGQPAGICLREDDGIVTFNLSRFVPHYFVKESDNA</sequence>
<evidence type="ECO:0000256" key="5">
    <source>
        <dbReference type="ARBA" id="ARBA00022842"/>
    </source>
</evidence>
<dbReference type="InterPro" id="IPR005494">
    <property type="entry name" value="GSPS_pre-ATP-grasp-like_dom"/>
</dbReference>
<dbReference type="EMBL" id="LPXN01000160">
    <property type="protein sequence ID" value="KZD01040.1"/>
    <property type="molecule type" value="Genomic_DNA"/>
</dbReference>
<keyword evidence="2" id="KW-0479">Metal-binding</keyword>
<evidence type="ECO:0000256" key="2">
    <source>
        <dbReference type="ARBA" id="ARBA00022723"/>
    </source>
</evidence>
<evidence type="ECO:0000259" key="6">
    <source>
        <dbReference type="Pfam" id="PF03738"/>
    </source>
</evidence>
<gene>
    <name evidence="7" type="ORF">AUP43_03630</name>
</gene>
<protein>
    <recommendedName>
        <fullName evidence="6">Glutathionylspermidine synthase pre-ATP-grasp-like domain-containing protein</fullName>
    </recommendedName>
</protein>
<keyword evidence="8" id="KW-1185">Reference proteome</keyword>
<dbReference type="AlphaFoldDB" id="A0A154VIB5"/>
<dbReference type="Pfam" id="PF03738">
    <property type="entry name" value="GSP_synth"/>
    <property type="match status" value="1"/>
</dbReference>
<proteinExistence type="predicted"/>
<dbReference type="InterPro" id="IPR016185">
    <property type="entry name" value="PreATP-grasp_dom_sf"/>
</dbReference>
<dbReference type="OrthoDB" id="9765517at2"/>
<keyword evidence="4" id="KW-0067">ATP-binding</keyword>
<evidence type="ECO:0000256" key="3">
    <source>
        <dbReference type="ARBA" id="ARBA00022741"/>
    </source>
</evidence>
<keyword evidence="5" id="KW-0460">Magnesium</keyword>
<comment type="caution">
    <text evidence="7">The sequence shown here is derived from an EMBL/GenBank/DDBJ whole genome shotgun (WGS) entry which is preliminary data.</text>
</comment>
<dbReference type="SUPFAM" id="SSF56059">
    <property type="entry name" value="Glutathione synthetase ATP-binding domain-like"/>
    <property type="match status" value="1"/>
</dbReference>
<evidence type="ECO:0000313" key="7">
    <source>
        <dbReference type="EMBL" id="KZD01040.1"/>
    </source>
</evidence>
<reference evidence="7 8" key="1">
    <citation type="submission" date="2015-12" db="EMBL/GenBank/DDBJ databases">
        <title>Genome sequence of Oceanibaculum pacificum MCCC 1A02656.</title>
        <authorList>
            <person name="Lu L."/>
            <person name="Lai Q."/>
            <person name="Shao Z."/>
            <person name="Qian P."/>
        </authorList>
    </citation>
    <scope>NUCLEOTIDE SEQUENCE [LARGE SCALE GENOMIC DNA]</scope>
    <source>
        <strain evidence="7 8">MCCC 1A02656</strain>
    </source>
</reference>
<evidence type="ECO:0000256" key="1">
    <source>
        <dbReference type="ARBA" id="ARBA00022598"/>
    </source>
</evidence>
<evidence type="ECO:0000313" key="8">
    <source>
        <dbReference type="Proteomes" id="UP000076400"/>
    </source>
</evidence>
<dbReference type="STRING" id="580166.AUP43_03630"/>
<keyword evidence="3" id="KW-0547">Nucleotide-binding</keyword>
<accession>A0A154VIB5</accession>
<dbReference type="RefSeq" id="WP_067559856.1">
    <property type="nucleotide sequence ID" value="NZ_LPXN01000160.1"/>
</dbReference>
<dbReference type="Gene3D" id="3.30.1490.330">
    <property type="match status" value="1"/>
</dbReference>
<dbReference type="GO" id="GO:0046872">
    <property type="term" value="F:metal ion binding"/>
    <property type="evidence" value="ECO:0007669"/>
    <property type="project" value="UniProtKB-KW"/>
</dbReference>
<feature type="domain" description="Glutathionylspermidine synthase pre-ATP-grasp-like" evidence="6">
    <location>
        <begin position="12"/>
        <end position="381"/>
    </location>
</feature>
<keyword evidence="1" id="KW-0436">Ligase</keyword>
<name>A0A154VIB5_9PROT</name>